<dbReference type="AlphaFoldDB" id="A0A8T2J6X1"/>
<dbReference type="OrthoDB" id="9940478at2759"/>
<gene>
    <name evidence="2" type="ORF">GDO86_008913</name>
</gene>
<dbReference type="PANTHER" id="PTHR46861:SF1">
    <property type="entry name" value="TUMOR NECROSIS FACTOR RECEPTOR SUPERFAMILY MEMBER 1A"/>
    <property type="match status" value="1"/>
</dbReference>
<dbReference type="PANTHER" id="PTHR46861">
    <property type="entry name" value="TUMOR NECROSIS FACTOR RECEPTOR SUPERFAMILY MEMBER 1A"/>
    <property type="match status" value="1"/>
</dbReference>
<evidence type="ECO:0000313" key="2">
    <source>
        <dbReference type="EMBL" id="KAG8438411.1"/>
    </source>
</evidence>
<dbReference type="Gene3D" id="1.10.533.10">
    <property type="entry name" value="Death Domain, Fas"/>
    <property type="match status" value="1"/>
</dbReference>
<organism evidence="2 3">
    <name type="scientific">Hymenochirus boettgeri</name>
    <name type="common">Congo dwarf clawed frog</name>
    <dbReference type="NCBI Taxonomy" id="247094"/>
    <lineage>
        <taxon>Eukaryota</taxon>
        <taxon>Metazoa</taxon>
        <taxon>Chordata</taxon>
        <taxon>Craniata</taxon>
        <taxon>Vertebrata</taxon>
        <taxon>Euteleostomi</taxon>
        <taxon>Amphibia</taxon>
        <taxon>Batrachia</taxon>
        <taxon>Anura</taxon>
        <taxon>Pipoidea</taxon>
        <taxon>Pipidae</taxon>
        <taxon>Pipinae</taxon>
        <taxon>Hymenochirus</taxon>
    </lineage>
</organism>
<evidence type="ECO:0000259" key="1">
    <source>
        <dbReference type="PROSITE" id="PS50017"/>
    </source>
</evidence>
<proteinExistence type="predicted"/>
<accession>A0A8T2J6X1</accession>
<dbReference type="Pfam" id="PF00531">
    <property type="entry name" value="Death"/>
    <property type="match status" value="1"/>
</dbReference>
<evidence type="ECO:0000313" key="3">
    <source>
        <dbReference type="Proteomes" id="UP000812440"/>
    </source>
</evidence>
<dbReference type="GO" id="GO:0006954">
    <property type="term" value="P:inflammatory response"/>
    <property type="evidence" value="ECO:0007669"/>
    <property type="project" value="TreeGrafter"/>
</dbReference>
<sequence>MEFSRSTEHVRLCTSPAVPERVWLMNGEGATHCASELPNCHIKEDDWPVYFYAVAEAVPPNSWKKFVRALRLKDNDIDRIARENADVLEQNYQMLKLWRNQTGNASSTNTLFGALEEINLGGCIENIINDLKGKGILLSFDTVVK</sequence>
<keyword evidence="3" id="KW-1185">Reference proteome</keyword>
<dbReference type="GO" id="GO:0043235">
    <property type="term" value="C:receptor complex"/>
    <property type="evidence" value="ECO:0007669"/>
    <property type="project" value="TreeGrafter"/>
</dbReference>
<dbReference type="EMBL" id="JAACNH010000007">
    <property type="protein sequence ID" value="KAG8438411.1"/>
    <property type="molecule type" value="Genomic_DNA"/>
</dbReference>
<dbReference type="SMART" id="SM00005">
    <property type="entry name" value="DEATH"/>
    <property type="match status" value="1"/>
</dbReference>
<dbReference type="GO" id="GO:0045121">
    <property type="term" value="C:membrane raft"/>
    <property type="evidence" value="ECO:0007669"/>
    <property type="project" value="TreeGrafter"/>
</dbReference>
<feature type="domain" description="Death" evidence="1">
    <location>
        <begin position="48"/>
        <end position="131"/>
    </location>
</feature>
<dbReference type="GO" id="GO:0043120">
    <property type="term" value="F:tumor necrosis factor binding"/>
    <property type="evidence" value="ECO:0007669"/>
    <property type="project" value="TreeGrafter"/>
</dbReference>
<dbReference type="GO" id="GO:0005031">
    <property type="term" value="F:tumor necrosis factor receptor activity"/>
    <property type="evidence" value="ECO:0007669"/>
    <property type="project" value="TreeGrafter"/>
</dbReference>
<reference evidence="2" key="1">
    <citation type="thesis" date="2020" institute="ProQuest LLC" country="789 East Eisenhower Parkway, Ann Arbor, MI, USA">
        <title>Comparative Genomics and Chromosome Evolution.</title>
        <authorList>
            <person name="Mudd A.B."/>
        </authorList>
    </citation>
    <scope>NUCLEOTIDE SEQUENCE</scope>
    <source>
        <strain evidence="2">Female2</strain>
        <tissue evidence="2">Blood</tissue>
    </source>
</reference>
<dbReference type="PROSITE" id="PS50017">
    <property type="entry name" value="DEATH_DOMAIN"/>
    <property type="match status" value="1"/>
</dbReference>
<dbReference type="Proteomes" id="UP000812440">
    <property type="component" value="Chromosome 4"/>
</dbReference>
<comment type="caution">
    <text evidence="2">The sequence shown here is derived from an EMBL/GenBank/DDBJ whole genome shotgun (WGS) entry which is preliminary data.</text>
</comment>
<name>A0A8T2J6X1_9PIPI</name>
<dbReference type="InterPro" id="IPR000488">
    <property type="entry name" value="Death_dom"/>
</dbReference>
<dbReference type="InterPro" id="IPR052493">
    <property type="entry name" value="TNFRSF1A"/>
</dbReference>
<dbReference type="SUPFAM" id="SSF47986">
    <property type="entry name" value="DEATH domain"/>
    <property type="match status" value="1"/>
</dbReference>
<dbReference type="InterPro" id="IPR011029">
    <property type="entry name" value="DEATH-like_dom_sf"/>
</dbReference>
<protein>
    <recommendedName>
        <fullName evidence="1">Death domain-containing protein</fullName>
    </recommendedName>
</protein>